<dbReference type="STRING" id="1114924.SAMN05216258_11131"/>
<feature type="compositionally biased region" description="Low complexity" evidence="1">
    <location>
        <begin position="341"/>
        <end position="351"/>
    </location>
</feature>
<evidence type="ECO:0000313" key="3">
    <source>
        <dbReference type="Proteomes" id="UP000199377"/>
    </source>
</evidence>
<feature type="region of interest" description="Disordered" evidence="1">
    <location>
        <begin position="1"/>
        <end position="24"/>
    </location>
</feature>
<protein>
    <submittedName>
        <fullName evidence="2">Uncharacterized protein</fullName>
    </submittedName>
</protein>
<organism evidence="2 3">
    <name type="scientific">Albimonas pacifica</name>
    <dbReference type="NCBI Taxonomy" id="1114924"/>
    <lineage>
        <taxon>Bacteria</taxon>
        <taxon>Pseudomonadati</taxon>
        <taxon>Pseudomonadota</taxon>
        <taxon>Alphaproteobacteria</taxon>
        <taxon>Rhodobacterales</taxon>
        <taxon>Paracoccaceae</taxon>
        <taxon>Albimonas</taxon>
    </lineage>
</organism>
<proteinExistence type="predicted"/>
<sequence>MTPNGGRSRRRRRSGRRPAFDAPGFAAACATFGGRIGRTQRGAAGGPPIGRFHRNWSAAPVRPPSDFSGNGARAARSGEGAPRGERCRAHGASSRVVASRTSPERSADPRRRRPTRPALAARTGSPRRIRASPSPPSPAMAEIMGRAERTSGLDEGRAGEGPRPRNPGDTTPVASMLASPARRAQADAGRLRVSRSGRGSTHSPAQPRISAPPGCLPKGARGGPPTERASCVARRGPKAERARSGRHAANRPVSSGGGDRRVRHPRDPGAGPSRPAPSRDARGPFAPTTASLRRRSRGSTRSTSLIARAGVRARTILAARGRQEVEPPMRGEPPQGRRCARLGAARSPGGSRSRRHRHRTIARRHHEMRRERAPRAKGLERVGRMIGDEGPARLWIVRNAPRVARPSGALMRLRLLTGRRRSETSRMRGRGPDLERGRRRIAAGEARNDRPRAAPPGAETLAEIRAAPRQPDGSHGLATDGDAGIRPVPAAAAAPPSRLAGSPSGPCMACAAGSGRNRRAWAWTTACWGSCRTGGRRNSKPPKAAPRG</sequence>
<reference evidence="2 3" key="1">
    <citation type="submission" date="2016-10" db="EMBL/GenBank/DDBJ databases">
        <authorList>
            <person name="de Groot N.N."/>
        </authorList>
    </citation>
    <scope>NUCLEOTIDE SEQUENCE [LARGE SCALE GENOMIC DNA]</scope>
    <source>
        <strain evidence="2 3">CGMCC 1.11030</strain>
    </source>
</reference>
<name>A0A1I3MBP7_9RHOB</name>
<feature type="compositionally biased region" description="Basic and acidic residues" evidence="1">
    <location>
        <begin position="145"/>
        <end position="163"/>
    </location>
</feature>
<gene>
    <name evidence="2" type="ORF">SAMN05216258_11131</name>
</gene>
<feature type="compositionally biased region" description="Low complexity" evidence="1">
    <location>
        <begin position="484"/>
        <end position="504"/>
    </location>
</feature>
<evidence type="ECO:0000313" key="2">
    <source>
        <dbReference type="EMBL" id="SFI94357.1"/>
    </source>
</evidence>
<feature type="region of interest" description="Disordered" evidence="1">
    <location>
        <begin position="37"/>
        <end position="308"/>
    </location>
</feature>
<evidence type="ECO:0000256" key="1">
    <source>
        <dbReference type="SAM" id="MobiDB-lite"/>
    </source>
</evidence>
<feature type="compositionally biased region" description="Basic and acidic residues" evidence="1">
    <location>
        <begin position="420"/>
        <end position="436"/>
    </location>
</feature>
<accession>A0A1I3MBP7</accession>
<feature type="compositionally biased region" description="Basic residues" evidence="1">
    <location>
        <begin position="7"/>
        <end position="16"/>
    </location>
</feature>
<feature type="region of interest" description="Disordered" evidence="1">
    <location>
        <begin position="420"/>
        <end position="504"/>
    </location>
</feature>
<dbReference type="Proteomes" id="UP000199377">
    <property type="component" value="Unassembled WGS sequence"/>
</dbReference>
<dbReference type="EMBL" id="FOQH01000011">
    <property type="protein sequence ID" value="SFI94357.1"/>
    <property type="molecule type" value="Genomic_DNA"/>
</dbReference>
<dbReference type="AlphaFoldDB" id="A0A1I3MBP7"/>
<feature type="region of interest" description="Disordered" evidence="1">
    <location>
        <begin position="323"/>
        <end position="358"/>
    </location>
</feature>
<keyword evidence="3" id="KW-1185">Reference proteome</keyword>